<reference evidence="2" key="2">
    <citation type="submission" date="2021-04" db="EMBL/GenBank/DDBJ databases">
        <authorList>
            <person name="Gilroy R."/>
        </authorList>
    </citation>
    <scope>NUCLEOTIDE SEQUENCE</scope>
    <source>
        <strain evidence="2">ChiGjej1B1-13045</strain>
    </source>
</reference>
<keyword evidence="1" id="KW-0812">Transmembrane</keyword>
<dbReference type="EMBL" id="DXCD01000211">
    <property type="protein sequence ID" value="HIZ13844.1"/>
    <property type="molecule type" value="Genomic_DNA"/>
</dbReference>
<protein>
    <submittedName>
        <fullName evidence="2">Uncharacterized protein</fullName>
    </submittedName>
</protein>
<sequence length="236" mass="25953">MKKQTLSIAYVILLTLCAPLACFYIWLLTVLPIPWAALGEWADSFGKGVLVFLLFLLPVGLYWLAVFILGVMNIIKSFKMHKSGDTAGCVNGMLLHKYGLVIFFVVNFIVMFLFYFVVTFGSLVGTRGLALFAAPVLLPWLTAAVVFTVSATWLAIVPGAFYGIQVIRFTLREKKTGYAAAVLHGFLQFVFVADVLDAMYLAVRKWGRGKKSSAVIGILYIVAAAAVIWGVVYLFG</sequence>
<organism evidence="2 3">
    <name type="scientific">Candidatus Mediterraneibacter stercorigallinarum</name>
    <dbReference type="NCBI Taxonomy" id="2838686"/>
    <lineage>
        <taxon>Bacteria</taxon>
        <taxon>Bacillati</taxon>
        <taxon>Bacillota</taxon>
        <taxon>Clostridia</taxon>
        <taxon>Lachnospirales</taxon>
        <taxon>Lachnospiraceae</taxon>
        <taxon>Mediterraneibacter</taxon>
    </lineage>
</organism>
<dbReference type="Proteomes" id="UP000824017">
    <property type="component" value="Unassembled WGS sequence"/>
</dbReference>
<dbReference type="InterPro" id="IPR046594">
    <property type="entry name" value="DUF6652"/>
</dbReference>
<proteinExistence type="predicted"/>
<feature type="transmembrane region" description="Helical" evidence="1">
    <location>
        <begin position="214"/>
        <end position="235"/>
    </location>
</feature>
<feature type="transmembrane region" description="Helical" evidence="1">
    <location>
        <begin position="176"/>
        <end position="202"/>
    </location>
</feature>
<keyword evidence="1" id="KW-0472">Membrane</keyword>
<feature type="transmembrane region" description="Helical" evidence="1">
    <location>
        <begin position="7"/>
        <end position="29"/>
    </location>
</feature>
<evidence type="ECO:0000313" key="3">
    <source>
        <dbReference type="Proteomes" id="UP000824017"/>
    </source>
</evidence>
<dbReference type="AlphaFoldDB" id="A0A9D2IK37"/>
<feature type="transmembrane region" description="Helical" evidence="1">
    <location>
        <begin position="49"/>
        <end position="75"/>
    </location>
</feature>
<comment type="caution">
    <text evidence="2">The sequence shown here is derived from an EMBL/GenBank/DDBJ whole genome shotgun (WGS) entry which is preliminary data.</text>
</comment>
<evidence type="ECO:0000256" key="1">
    <source>
        <dbReference type="SAM" id="Phobius"/>
    </source>
</evidence>
<keyword evidence="1" id="KW-1133">Transmembrane helix</keyword>
<reference evidence="2" key="1">
    <citation type="journal article" date="2021" name="PeerJ">
        <title>Extensive microbial diversity within the chicken gut microbiome revealed by metagenomics and culture.</title>
        <authorList>
            <person name="Gilroy R."/>
            <person name="Ravi A."/>
            <person name="Getino M."/>
            <person name="Pursley I."/>
            <person name="Horton D.L."/>
            <person name="Alikhan N.F."/>
            <person name="Baker D."/>
            <person name="Gharbi K."/>
            <person name="Hall N."/>
            <person name="Watson M."/>
            <person name="Adriaenssens E.M."/>
            <person name="Foster-Nyarko E."/>
            <person name="Jarju S."/>
            <person name="Secka A."/>
            <person name="Antonio M."/>
            <person name="Oren A."/>
            <person name="Chaudhuri R.R."/>
            <person name="La Ragione R."/>
            <person name="Hildebrand F."/>
            <person name="Pallen M.J."/>
        </authorList>
    </citation>
    <scope>NUCLEOTIDE SEQUENCE</scope>
    <source>
        <strain evidence="2">ChiGjej1B1-13045</strain>
    </source>
</reference>
<name>A0A9D2IK37_9FIRM</name>
<gene>
    <name evidence="2" type="ORF">H9817_07970</name>
</gene>
<evidence type="ECO:0000313" key="2">
    <source>
        <dbReference type="EMBL" id="HIZ13844.1"/>
    </source>
</evidence>
<accession>A0A9D2IK37</accession>
<feature type="transmembrane region" description="Helical" evidence="1">
    <location>
        <begin position="95"/>
        <end position="117"/>
    </location>
</feature>
<feature type="transmembrane region" description="Helical" evidence="1">
    <location>
        <begin position="137"/>
        <end position="164"/>
    </location>
</feature>
<dbReference type="Pfam" id="PF20357">
    <property type="entry name" value="DUF6652"/>
    <property type="match status" value="1"/>
</dbReference>